<proteinExistence type="inferred from homology"/>
<dbReference type="Gene3D" id="1.25.10.10">
    <property type="entry name" value="Leucine-rich Repeat Variant"/>
    <property type="match status" value="1"/>
</dbReference>
<dbReference type="GO" id="GO:0007165">
    <property type="term" value="P:signal transduction"/>
    <property type="evidence" value="ECO:0007669"/>
    <property type="project" value="InterPro"/>
</dbReference>
<dbReference type="OrthoDB" id="10264446at2759"/>
<feature type="compositionally biased region" description="Polar residues" evidence="2">
    <location>
        <begin position="28"/>
        <end position="48"/>
    </location>
</feature>
<dbReference type="Pfam" id="PF01603">
    <property type="entry name" value="B56"/>
    <property type="match status" value="2"/>
</dbReference>
<dbReference type="AlphaFoldDB" id="A0A835K5R0"/>
<dbReference type="PIRSF" id="PIRSF028043">
    <property type="entry name" value="PP2A_B56"/>
    <property type="match status" value="1"/>
</dbReference>
<comment type="function">
    <text evidence="1">The B regulatory subunit might modulate substrate selectivity and catalytic activity, and also might direct the localization of the catalytic enzyme to a particular subcellular compartment.</text>
</comment>
<dbReference type="PANTHER" id="PTHR10257:SF59">
    <property type="entry name" value="SERINE_THREONINE PROTEIN PHOSPHATASE 2A 57 KDA REGULATORY SUBUNIT B' KAPPA ISOFORM"/>
    <property type="match status" value="1"/>
</dbReference>
<organism evidence="3 4">
    <name type="scientific">Salix dunnii</name>
    <dbReference type="NCBI Taxonomy" id="1413687"/>
    <lineage>
        <taxon>Eukaryota</taxon>
        <taxon>Viridiplantae</taxon>
        <taxon>Streptophyta</taxon>
        <taxon>Embryophyta</taxon>
        <taxon>Tracheophyta</taxon>
        <taxon>Spermatophyta</taxon>
        <taxon>Magnoliopsida</taxon>
        <taxon>eudicotyledons</taxon>
        <taxon>Gunneridae</taxon>
        <taxon>Pentapetalae</taxon>
        <taxon>rosids</taxon>
        <taxon>fabids</taxon>
        <taxon>Malpighiales</taxon>
        <taxon>Salicaceae</taxon>
        <taxon>Saliceae</taxon>
        <taxon>Salix</taxon>
    </lineage>
</organism>
<reference evidence="3 4" key="1">
    <citation type="submission" date="2020-10" db="EMBL/GenBank/DDBJ databases">
        <title>Plant Genome Project.</title>
        <authorList>
            <person name="Zhang R.-G."/>
        </authorList>
    </citation>
    <scope>NUCLEOTIDE SEQUENCE [LARGE SCALE GENOMIC DNA]</scope>
    <source>
        <strain evidence="3">FAFU-HL-1</strain>
        <tissue evidence="3">Leaf</tissue>
    </source>
</reference>
<keyword evidence="4" id="KW-1185">Reference proteome</keyword>
<dbReference type="InterPro" id="IPR011989">
    <property type="entry name" value="ARM-like"/>
</dbReference>
<sequence length="547" mass="61903">MLRQILSKLPRKSSKSESADCTGPESPITRQRSIGSTAGLGKSSSGPKRTSVVFPASVVAGIEPLVPFKDVPNAEKMNLFVSKVSLCCVTFDFSDPSKNTLEKDVKRQTLLELVDFVASGSMRFSEPAILAMCRMCAVNLFRVLPPYYRSNSSSSGENDDNDDPMFDPAWPHLQIVYDLLLRFINSTCLDAKVAKKYIDHSFILRLLDLFDTEDPRERDCLKTILHRAYGKFMVHRPFIRKSLSNIFYRFVFETEKHNGIAELLEIFGSIISGFALPLKEEHKIFLWRVLIPLHKPKSVGVYFQQLSYCVIQFIEKEPRLASVVIKGILKYWPVTNSQKEVMFLGELEEILEATSMVEFQKVMVPLFWRIGCCINSFHFQHDSRMTISFPRPGLIGALYGDKTVREGQCIGSKAGPCSSEVEIPSSEELVAERALFLWNNDQIVNLIAHNRLVILPIIFPALEKNAHNHWNPGVLNLTLNIRRLFSEMDDALFLACLDQLKEDEEKLTLLAEQRKEAWQRLEYAASLKPMTGNTAVLVTPLATSIAC</sequence>
<feature type="region of interest" description="Disordered" evidence="2">
    <location>
        <begin position="1"/>
        <end position="49"/>
    </location>
</feature>
<gene>
    <name evidence="3" type="ORF">SADUNF_Sadunf06G0198400</name>
</gene>
<evidence type="ECO:0000256" key="2">
    <source>
        <dbReference type="SAM" id="MobiDB-lite"/>
    </source>
</evidence>
<protein>
    <recommendedName>
        <fullName evidence="1">Serine/threonine protein phosphatase 2A regulatory subunit</fullName>
    </recommendedName>
</protein>
<dbReference type="GO" id="GO:0000159">
    <property type="term" value="C:protein phosphatase type 2A complex"/>
    <property type="evidence" value="ECO:0007669"/>
    <property type="project" value="UniProtKB-UniRule"/>
</dbReference>
<evidence type="ECO:0000313" key="4">
    <source>
        <dbReference type="Proteomes" id="UP000657918"/>
    </source>
</evidence>
<name>A0A835K5R0_9ROSI</name>
<dbReference type="GO" id="GO:0019888">
    <property type="term" value="F:protein phosphatase regulator activity"/>
    <property type="evidence" value="ECO:0007669"/>
    <property type="project" value="UniProtKB-UniRule"/>
</dbReference>
<dbReference type="InterPro" id="IPR016024">
    <property type="entry name" value="ARM-type_fold"/>
</dbReference>
<comment type="similarity">
    <text evidence="1">Belongs to the phosphatase 2A regulatory subunit.</text>
</comment>
<dbReference type="PANTHER" id="PTHR10257">
    <property type="entry name" value="SERINE/THREONINE PROTEIN PHOSPHATASE 2A PP2A REGULATORY SUBUNIT B"/>
    <property type="match status" value="1"/>
</dbReference>
<dbReference type="EMBL" id="JADGMS010000006">
    <property type="protein sequence ID" value="KAF9681177.1"/>
    <property type="molecule type" value="Genomic_DNA"/>
</dbReference>
<dbReference type="InterPro" id="IPR002554">
    <property type="entry name" value="PP2A_B56"/>
</dbReference>
<dbReference type="FunFam" id="1.25.10.10:FF:000353">
    <property type="entry name" value="Serine/threonine-protein phosphatase 2A 56 kDa regulatory subunit"/>
    <property type="match status" value="1"/>
</dbReference>
<evidence type="ECO:0000313" key="3">
    <source>
        <dbReference type="EMBL" id="KAF9681177.1"/>
    </source>
</evidence>
<evidence type="ECO:0000256" key="1">
    <source>
        <dbReference type="PIRNR" id="PIRNR028043"/>
    </source>
</evidence>
<accession>A0A835K5R0</accession>
<dbReference type="Proteomes" id="UP000657918">
    <property type="component" value="Unassembled WGS sequence"/>
</dbReference>
<dbReference type="SUPFAM" id="SSF48371">
    <property type="entry name" value="ARM repeat"/>
    <property type="match status" value="2"/>
</dbReference>
<comment type="caution">
    <text evidence="3">The sequence shown here is derived from an EMBL/GenBank/DDBJ whole genome shotgun (WGS) entry which is preliminary data.</text>
</comment>